<proteinExistence type="predicted"/>
<feature type="region of interest" description="Disordered" evidence="2">
    <location>
        <begin position="822"/>
        <end position="924"/>
    </location>
</feature>
<feature type="compositionally biased region" description="Basic and acidic residues" evidence="2">
    <location>
        <begin position="914"/>
        <end position="924"/>
    </location>
</feature>
<protein>
    <submittedName>
        <fullName evidence="3">A-type inclusion protein</fullName>
    </submittedName>
</protein>
<reference evidence="3" key="1">
    <citation type="submission" date="2022-08" db="EMBL/GenBank/DDBJ databases">
        <title>Novel sulphate-reducing endosymbionts in the free-living metamonad Anaeramoeba.</title>
        <authorList>
            <person name="Jerlstrom-Hultqvist J."/>
            <person name="Cepicka I."/>
            <person name="Gallot-Lavallee L."/>
            <person name="Salas-Leiva D."/>
            <person name="Curtis B.A."/>
            <person name="Zahonova K."/>
            <person name="Pipaliya S."/>
            <person name="Dacks J."/>
            <person name="Roger A.J."/>
        </authorList>
    </citation>
    <scope>NUCLEOTIDE SEQUENCE</scope>
    <source>
        <strain evidence="3">Busselton2</strain>
    </source>
</reference>
<organism evidence="3 4">
    <name type="scientific">Anaeramoeba flamelloides</name>
    <dbReference type="NCBI Taxonomy" id="1746091"/>
    <lineage>
        <taxon>Eukaryota</taxon>
        <taxon>Metamonada</taxon>
        <taxon>Anaeramoebidae</taxon>
        <taxon>Anaeramoeba</taxon>
    </lineage>
</organism>
<evidence type="ECO:0000256" key="1">
    <source>
        <dbReference type="SAM" id="Coils"/>
    </source>
</evidence>
<feature type="compositionally biased region" description="Basic residues" evidence="2">
    <location>
        <begin position="859"/>
        <end position="882"/>
    </location>
</feature>
<gene>
    <name evidence="3" type="ORF">M0812_16438</name>
</gene>
<feature type="region of interest" description="Disordered" evidence="2">
    <location>
        <begin position="756"/>
        <end position="777"/>
    </location>
</feature>
<evidence type="ECO:0000313" key="4">
    <source>
        <dbReference type="Proteomes" id="UP001146793"/>
    </source>
</evidence>
<sequence length="1479" mass="175116">MSIQIPDPNELVEKLRTRNKEISKLGKQVLEAGDETLSLEFETLLNKLYSSKDISTRKLALLGSIQSKTKIIFVKIYKQEASAEIITLATKTIFQVFDGDYEGDEPFFQKIIYQSNPKICKLFLRQIANNDYTKLAKRIFREVYNKLGIDYACELFPLLDEDDFNKYKDGLLSSFLTKSTKKNVAKLFQKYEEDTIEYISMFLSQTHNEKTKELIFEKYKTFFQLYLELRPSSFLKFAILHVPPTINFPTLTRKLKWLGQKSSELLFQYITEKSYVKGLLNNSMGGYPAYWIGKHVRYFTYEQKKKLGGYLLLTSLYNFFAFLKYVKPSERGQLFQELCQKPINQKQIQLTEDQLTTVPRDVRVQEATRILKLPKVMNTNDFALRCNLLSYSDISSSRKELMNNIELFSSNPDDRGDRIAELVRCTLLSNDVTEIMATLEWLVKRSKNDQQPVRIKIWDQLFWLDPRIVTVEMSKLLIELGQDLLDANDSNNQLYMKFYQFFILVSDTLLNEININNKSNRKEKEKENKETNEKYQIIVDEIFVLIMYAYTKEKITTFPKSMYCNSTMNFAKHLRLTLSKFTSKEIFKHVYPDCFKLAEKGELNKLMNLYHSFRKFYLRDAKRDSDLYILIKKNKDRDSWVVERIIPIWLKNKNKRKIRVETLFKKFGSSVINIESVQPIVIKHRQDLLVEYNVFESPFQSGIFSSRGSSGNHEYLYRRYKNKYAKKKIKLRKRGKAKRLQIQKQKERVQQIIINRKNRKEGRRARGRGRRGGMKTSCTKNIRSYIKNYGLGNELYDQKKRILAYKPNSTINFIKKVNETHVKKDQESNKENENENENENKGEKGIKLEIEKDKEKKKWLNKKKKLKKQRRKKRKNLKKNKIQKIDNIIKKEGEDNDVSSVSYNDNENENADENDNKNESEINHDNILKNSTGIDLKSDLEKLLEKQNISNTEVSSYIMVFKKNVSLLGLDSNLQRKYMYGLLDIIIKNKVHFNRYSLDVFKTIIKCSEFNMIFFTHFIKDKGIEEKYKKLLIFELSRNQSISTGVLYLYRSYFDTKYLTDITPLLSYLSTLIKKAQFNQFLLEYIKKPKMKLNLLKEIIRLVGKLEPEKSELLYYKLWNRKNLHKDIKLTLLESKLKYLINSRETWKFFNKIIDINEPSFVSIRNWFINHSPHCFNINYSDKWVKCLIKLLHVIENDDQNNDEEKRDEIIHQILLSVQDFLPFLTDGKVLSQIMDRIKIYINSSFYTKSSEIAMQLLLSSLQYKNMWKICSKILLSIINELIKLSFIKSKDNNNLQIDKKLLIKLQSILQTLSLIRVFPNNHQKFFNFMKEIKNSITSNNEILKYIYPQYIFMITNFSKFDRKILEKAFTEISTLIESIKISSSLELLVEQVSKIAPVGNWISDVSELIIWFNHLLQSKHVFFRYYLLLLINQFTEAYGWESTPIIKILKKLRQDECSSLKYLALNTTPYNEILGKKK</sequence>
<evidence type="ECO:0000256" key="2">
    <source>
        <dbReference type="SAM" id="MobiDB-lite"/>
    </source>
</evidence>
<feature type="coiled-coil region" evidence="1">
    <location>
        <begin position="510"/>
        <end position="541"/>
    </location>
</feature>
<name>A0AAV7Z5A1_9EUKA</name>
<evidence type="ECO:0000313" key="3">
    <source>
        <dbReference type="EMBL" id="KAJ3437281.1"/>
    </source>
</evidence>
<feature type="compositionally biased region" description="Basic and acidic residues" evidence="2">
    <location>
        <begin position="883"/>
        <end position="893"/>
    </location>
</feature>
<comment type="caution">
    <text evidence="3">The sequence shown here is derived from an EMBL/GenBank/DDBJ whole genome shotgun (WGS) entry which is preliminary data.</text>
</comment>
<feature type="compositionally biased region" description="Basic and acidic residues" evidence="2">
    <location>
        <begin position="822"/>
        <end position="858"/>
    </location>
</feature>
<accession>A0AAV7Z5A1</accession>
<dbReference type="EMBL" id="JANTQA010000033">
    <property type="protein sequence ID" value="KAJ3437281.1"/>
    <property type="molecule type" value="Genomic_DNA"/>
</dbReference>
<dbReference type="Proteomes" id="UP001146793">
    <property type="component" value="Unassembled WGS sequence"/>
</dbReference>
<keyword evidence="1" id="KW-0175">Coiled coil</keyword>
<feature type="compositionally biased region" description="Basic residues" evidence="2">
    <location>
        <begin position="756"/>
        <end position="773"/>
    </location>
</feature>